<feature type="domain" description="FAD-binding" evidence="5">
    <location>
        <begin position="33"/>
        <end position="154"/>
    </location>
</feature>
<dbReference type="OrthoDB" id="2096480at2759"/>
<dbReference type="InterPro" id="IPR002938">
    <property type="entry name" value="FAD-bd"/>
</dbReference>
<dbReference type="Pfam" id="PF01494">
    <property type="entry name" value="FAD_binding_3"/>
    <property type="match status" value="1"/>
</dbReference>
<name>A0A9P9KJ13_FUSSL</name>
<keyword evidence="4" id="KW-0812">Transmembrane</keyword>
<dbReference type="PANTHER" id="PTHR43004:SF13">
    <property type="entry name" value="FAD-BINDING DOMAIN-CONTAINING PROTEIN-RELATED"/>
    <property type="match status" value="1"/>
</dbReference>
<accession>A0A9P9KJ13</accession>
<gene>
    <name evidence="6" type="ORF">B0J15DRAFT_466075</name>
</gene>
<dbReference type="AlphaFoldDB" id="A0A9P9KJ13"/>
<evidence type="ECO:0000259" key="5">
    <source>
        <dbReference type="Pfam" id="PF01494"/>
    </source>
</evidence>
<keyword evidence="4" id="KW-0472">Membrane</keyword>
<organism evidence="6 7">
    <name type="scientific">Fusarium solani</name>
    <name type="common">Filamentous fungus</name>
    <dbReference type="NCBI Taxonomy" id="169388"/>
    <lineage>
        <taxon>Eukaryota</taxon>
        <taxon>Fungi</taxon>
        <taxon>Dikarya</taxon>
        <taxon>Ascomycota</taxon>
        <taxon>Pezizomycotina</taxon>
        <taxon>Sordariomycetes</taxon>
        <taxon>Hypocreomycetidae</taxon>
        <taxon>Hypocreales</taxon>
        <taxon>Nectriaceae</taxon>
        <taxon>Fusarium</taxon>
        <taxon>Fusarium solani species complex</taxon>
    </lineage>
</organism>
<dbReference type="GO" id="GO:0016709">
    <property type="term" value="F:oxidoreductase activity, acting on paired donors, with incorporation or reduction of molecular oxygen, NAD(P)H as one donor, and incorporation of one atom of oxygen"/>
    <property type="evidence" value="ECO:0007669"/>
    <property type="project" value="UniProtKB-ARBA"/>
</dbReference>
<dbReference type="Proteomes" id="UP000736672">
    <property type="component" value="Unassembled WGS sequence"/>
</dbReference>
<dbReference type="InterPro" id="IPR050641">
    <property type="entry name" value="RIFMO-like"/>
</dbReference>
<evidence type="ECO:0000256" key="1">
    <source>
        <dbReference type="ARBA" id="ARBA00022630"/>
    </source>
</evidence>
<evidence type="ECO:0000313" key="6">
    <source>
        <dbReference type="EMBL" id="KAH7254399.1"/>
    </source>
</evidence>
<dbReference type="Gene3D" id="3.30.9.10">
    <property type="entry name" value="D-Amino Acid Oxidase, subunit A, domain 2"/>
    <property type="match status" value="1"/>
</dbReference>
<evidence type="ECO:0000313" key="7">
    <source>
        <dbReference type="Proteomes" id="UP000736672"/>
    </source>
</evidence>
<dbReference type="SUPFAM" id="SSF51905">
    <property type="entry name" value="FAD/NAD(P)-binding domain"/>
    <property type="match status" value="1"/>
</dbReference>
<proteinExistence type="predicted"/>
<evidence type="ECO:0000256" key="2">
    <source>
        <dbReference type="ARBA" id="ARBA00022827"/>
    </source>
</evidence>
<dbReference type="Gene3D" id="3.50.50.60">
    <property type="entry name" value="FAD/NAD(P)-binding domain"/>
    <property type="match status" value="2"/>
</dbReference>
<reference evidence="6" key="1">
    <citation type="journal article" date="2021" name="Nat. Commun.">
        <title>Genetic determinants of endophytism in the Arabidopsis root mycobiome.</title>
        <authorList>
            <person name="Mesny F."/>
            <person name="Miyauchi S."/>
            <person name="Thiergart T."/>
            <person name="Pickel B."/>
            <person name="Atanasova L."/>
            <person name="Karlsson M."/>
            <person name="Huettel B."/>
            <person name="Barry K.W."/>
            <person name="Haridas S."/>
            <person name="Chen C."/>
            <person name="Bauer D."/>
            <person name="Andreopoulos W."/>
            <person name="Pangilinan J."/>
            <person name="LaButti K."/>
            <person name="Riley R."/>
            <person name="Lipzen A."/>
            <person name="Clum A."/>
            <person name="Drula E."/>
            <person name="Henrissat B."/>
            <person name="Kohler A."/>
            <person name="Grigoriev I.V."/>
            <person name="Martin F.M."/>
            <person name="Hacquard S."/>
        </authorList>
    </citation>
    <scope>NUCLEOTIDE SEQUENCE</scope>
    <source>
        <strain evidence="6">FSSC 5 MPI-SDFR-AT-0091</strain>
    </source>
</reference>
<sequence>MSSQFDPVVIIGAGPVGLFTALLLAQLGLRVSRCWYLVGADGGTSAVRRNLGIELEGYTWEPWLFVAVDFQYSLGELGWKAANFIVDPEDWGFVIKRGKGASWRMMARARRAEASAGKTNALDKVIVEAVKSRLRRLLPGDTSSIQYEAVAPWGCCSSQ</sequence>
<dbReference type="PANTHER" id="PTHR43004">
    <property type="entry name" value="TRK SYSTEM POTASSIUM UPTAKE PROTEIN"/>
    <property type="match status" value="1"/>
</dbReference>
<evidence type="ECO:0000256" key="4">
    <source>
        <dbReference type="SAM" id="Phobius"/>
    </source>
</evidence>
<keyword evidence="3" id="KW-0560">Oxidoreductase</keyword>
<feature type="transmembrane region" description="Helical" evidence="4">
    <location>
        <begin position="6"/>
        <end position="25"/>
    </location>
</feature>
<keyword evidence="1" id="KW-0285">Flavoprotein</keyword>
<comment type="caution">
    <text evidence="6">The sequence shown here is derived from an EMBL/GenBank/DDBJ whole genome shotgun (WGS) entry which is preliminary data.</text>
</comment>
<evidence type="ECO:0000256" key="3">
    <source>
        <dbReference type="ARBA" id="ARBA00023002"/>
    </source>
</evidence>
<keyword evidence="7" id="KW-1185">Reference proteome</keyword>
<protein>
    <recommendedName>
        <fullName evidence="5">FAD-binding domain-containing protein</fullName>
    </recommendedName>
</protein>
<keyword evidence="2" id="KW-0274">FAD</keyword>
<dbReference type="GO" id="GO:0071949">
    <property type="term" value="F:FAD binding"/>
    <property type="evidence" value="ECO:0007669"/>
    <property type="project" value="InterPro"/>
</dbReference>
<keyword evidence="4" id="KW-1133">Transmembrane helix</keyword>
<dbReference type="EMBL" id="JAGTJS010000010">
    <property type="protein sequence ID" value="KAH7254399.1"/>
    <property type="molecule type" value="Genomic_DNA"/>
</dbReference>
<dbReference type="InterPro" id="IPR036188">
    <property type="entry name" value="FAD/NAD-bd_sf"/>
</dbReference>